<evidence type="ECO:0000313" key="9">
    <source>
        <dbReference type="Proteomes" id="UP001327027"/>
    </source>
</evidence>
<reference evidence="8 9" key="1">
    <citation type="journal article" date="2013" name="Int. J. Syst. Evol. Microbiol.">
        <title>Aquimarina gracilis sp. nov., isolated from the gut microflora of a mussel, Mytilus coruscus, and emended description of Aquimarina spongiae.</title>
        <authorList>
            <person name="Park S.C."/>
            <person name="Choe H.N."/>
            <person name="Baik K.S."/>
            <person name="Seong C.N."/>
        </authorList>
    </citation>
    <scope>NUCLEOTIDE SEQUENCE [LARGE SCALE GENOMIC DNA]</scope>
    <source>
        <strain evidence="8 9">PSC32</strain>
    </source>
</reference>
<organism evidence="8 9">
    <name type="scientific">Aquimarina gracilis</name>
    <dbReference type="NCBI Taxonomy" id="874422"/>
    <lineage>
        <taxon>Bacteria</taxon>
        <taxon>Pseudomonadati</taxon>
        <taxon>Bacteroidota</taxon>
        <taxon>Flavobacteriia</taxon>
        <taxon>Flavobacteriales</taxon>
        <taxon>Flavobacteriaceae</taxon>
        <taxon>Aquimarina</taxon>
    </lineage>
</organism>
<dbReference type="Gene3D" id="1.10.630.10">
    <property type="entry name" value="Cytochrome P450"/>
    <property type="match status" value="1"/>
</dbReference>
<dbReference type="InterPro" id="IPR050196">
    <property type="entry name" value="Cytochrome_P450_Monoox"/>
</dbReference>
<evidence type="ECO:0000256" key="3">
    <source>
        <dbReference type="ARBA" id="ARBA00022723"/>
    </source>
</evidence>
<evidence type="ECO:0000256" key="7">
    <source>
        <dbReference type="RuleBase" id="RU000461"/>
    </source>
</evidence>
<evidence type="ECO:0000256" key="1">
    <source>
        <dbReference type="ARBA" id="ARBA00010617"/>
    </source>
</evidence>
<evidence type="ECO:0000256" key="2">
    <source>
        <dbReference type="ARBA" id="ARBA00022617"/>
    </source>
</evidence>
<keyword evidence="3 7" id="KW-0479">Metal-binding</keyword>
<keyword evidence="4 7" id="KW-0560">Oxidoreductase</keyword>
<dbReference type="InterPro" id="IPR036396">
    <property type="entry name" value="Cyt_P450_sf"/>
</dbReference>
<dbReference type="PRINTS" id="PR00385">
    <property type="entry name" value="P450"/>
</dbReference>
<dbReference type="PRINTS" id="PR00465">
    <property type="entry name" value="EP450IV"/>
</dbReference>
<name>A0ABU5ZRN6_9FLAO</name>
<dbReference type="PANTHER" id="PTHR24291:SF50">
    <property type="entry name" value="BIFUNCTIONAL ALBAFLAVENONE MONOOXYGENASE_TERPENE SYNTHASE"/>
    <property type="match status" value="1"/>
</dbReference>
<comment type="similarity">
    <text evidence="1 7">Belongs to the cytochrome P450 family.</text>
</comment>
<dbReference type="InterPro" id="IPR002403">
    <property type="entry name" value="Cyt_P450_E_grp-IV"/>
</dbReference>
<keyword evidence="5 7" id="KW-0408">Iron</keyword>
<dbReference type="SUPFAM" id="SSF48264">
    <property type="entry name" value="Cytochrome P450"/>
    <property type="match status" value="1"/>
</dbReference>
<evidence type="ECO:0000256" key="5">
    <source>
        <dbReference type="ARBA" id="ARBA00023004"/>
    </source>
</evidence>
<dbReference type="RefSeq" id="WP_324178736.1">
    <property type="nucleotide sequence ID" value="NZ_BAABAW010000003.1"/>
</dbReference>
<dbReference type="PANTHER" id="PTHR24291">
    <property type="entry name" value="CYTOCHROME P450 FAMILY 4"/>
    <property type="match status" value="1"/>
</dbReference>
<evidence type="ECO:0000256" key="4">
    <source>
        <dbReference type="ARBA" id="ARBA00023002"/>
    </source>
</evidence>
<keyword evidence="6 7" id="KW-0503">Monooxygenase</keyword>
<keyword evidence="9" id="KW-1185">Reference proteome</keyword>
<dbReference type="InterPro" id="IPR001128">
    <property type="entry name" value="Cyt_P450"/>
</dbReference>
<comment type="caution">
    <text evidence="8">The sequence shown here is derived from an EMBL/GenBank/DDBJ whole genome shotgun (WGS) entry which is preliminary data.</text>
</comment>
<gene>
    <name evidence="8" type="ORF">U6A24_04455</name>
</gene>
<protein>
    <submittedName>
        <fullName evidence="8">Cytochrome P450</fullName>
    </submittedName>
</protein>
<dbReference type="Pfam" id="PF00067">
    <property type="entry name" value="p450"/>
    <property type="match status" value="1"/>
</dbReference>
<sequence>MSSKIIPRVKPHSWLWGSVKPYQKDTLGFLQRSIETYGDIFQFRTAHKRITVLNRPEYIQHVLQKNHRNYKRHFAYEVLKLLLGNGLICIDGEKWKEERRLMQPHFHKESIRSYFSIIDQFTKEAIKQWNTRSEVWLLSEMTELTLDIITNCFLGGSVTNGAAVVEKNLPFALQTIIDRIHSPLQSPLWFPTAKNKKFKKCIRNLERLVAEIITEKEKKPIGNDLITMYLLLERKGENITKQQIFDEVITILTAGHETTAIALYGLIKNVSENDTIQQKIIKEFEQVTKGKPLSIEHLGQLGYIDNVIKESLRLSSPAWTIGREVIEDDIIDGYLIKKGESVMTSPYLLHRNKDLWKDPNVFDPDRFTTELPHKFAYFPFGGGPKLCIGMGLAIMEMQIILYHILNSDFKMESLSEKKIEFEASITLRPKTDIRLVKSLAKPKKILEPFQ</sequence>
<dbReference type="Proteomes" id="UP001327027">
    <property type="component" value="Unassembled WGS sequence"/>
</dbReference>
<proteinExistence type="inferred from homology"/>
<evidence type="ECO:0000256" key="6">
    <source>
        <dbReference type="ARBA" id="ARBA00023033"/>
    </source>
</evidence>
<dbReference type="InterPro" id="IPR017972">
    <property type="entry name" value="Cyt_P450_CS"/>
</dbReference>
<dbReference type="PROSITE" id="PS00086">
    <property type="entry name" value="CYTOCHROME_P450"/>
    <property type="match status" value="1"/>
</dbReference>
<evidence type="ECO:0000313" key="8">
    <source>
        <dbReference type="EMBL" id="MEB3344697.1"/>
    </source>
</evidence>
<dbReference type="EMBL" id="JAYKLX010000002">
    <property type="protein sequence ID" value="MEB3344697.1"/>
    <property type="molecule type" value="Genomic_DNA"/>
</dbReference>
<accession>A0ABU5ZRN6</accession>
<keyword evidence="2 7" id="KW-0349">Heme</keyword>